<organism evidence="8 9">
    <name type="scientific">Rubinisphaera brasiliensis (strain ATCC 49424 / DSM 5305 / JCM 21570 / IAM 15109 / NBRC 103401 / IFAM 1448)</name>
    <name type="common">Planctomyces brasiliensis</name>
    <dbReference type="NCBI Taxonomy" id="756272"/>
    <lineage>
        <taxon>Bacteria</taxon>
        <taxon>Pseudomonadati</taxon>
        <taxon>Planctomycetota</taxon>
        <taxon>Planctomycetia</taxon>
        <taxon>Planctomycetales</taxon>
        <taxon>Planctomycetaceae</taxon>
        <taxon>Rubinisphaera</taxon>
    </lineage>
</organism>
<proteinExistence type="predicted"/>
<dbReference type="eggNOG" id="COG2010">
    <property type="taxonomic scope" value="Bacteria"/>
</dbReference>
<dbReference type="OrthoDB" id="175242at2"/>
<evidence type="ECO:0000259" key="2">
    <source>
        <dbReference type="Pfam" id="PF07624"/>
    </source>
</evidence>
<sequence>MMKYTSRLFAALLLLLVSTQAAVAEESPQPPVAKIHADQLALLQQHCVDCHGADNAEAGFRVDTLPLALSDVATAARWQKVLNALNSGEMPPEGEPELEKSAKADFLDHLANVLVDARDILADQGGVITMRRLNRREYKNTLRELLGVDVFVADLPSDRSSRTFDTDGSSLYMSSTQFEQYMALAREAINEAREWEQARGVEKSLRFETEEVTEKVRAHIAYQIDAKQRATEWTTLVDEAVADPENAEIVARIKAGPLGSHRHIFYRNWKQFPDLPAPEEFGFRTNENNADKAIAALNPYHQPYHEYYLEQPAVEQGAYFAAANEHPSVLDTQTINLLVPFSWPVGDYVVRFRAAKTDDATPDRCYIEFGLNPRSQQAMSAHEITGTMDNPQIVEFPLKLTRANKERAVRSMYLREKGTRDDWDQATRVAREGREQNKGIGRTFSLWVDWFEIERVPEEDAPPAPGLAALSAIPLTDPHKNPSDDELRGVFKAFASEAFRGADPTDAYIEQLVQIYRSYRSTGSSHQEAYTESLAVILSSPMFLYLSEPLESHESRSLTDRELAIRLSYFLWGSPPDKTLLELARQGVLSDPNVLAAQTTRLLDDPRSRDFVDALTYQWLGLERLDFFQVNLDHHPRFDNSTRLAAKNEIYETVNHLVVNNAPLSDLLNSDYVIINGVLANYYGIDGVDGDYYRKVTVPEDSPRGGLLGMASVHLMGSNGDHTSPVERGAWVLRKLLNDPPPPAPANVPQLARLSDQLLTTEQRLTAHQEDPQCASCHRKIDPIGFGLENFDAVGAWRTEDSYQLHDDNGKAIKDKKIVWTIDPAVKLHNGPAVNNYFELREAIATHQDDFARGCTEALIQYALGRRVGFTDERLITDIMNEARGQDYAVRSFIHALVNSQEFQSK</sequence>
<dbReference type="Proteomes" id="UP000006860">
    <property type="component" value="Chromosome"/>
</dbReference>
<feature type="domain" description="DUF1585" evidence="2">
    <location>
        <begin position="830"/>
        <end position="903"/>
    </location>
</feature>
<feature type="domain" description="DUF1588" evidence="4">
    <location>
        <begin position="704"/>
        <end position="801"/>
    </location>
</feature>
<evidence type="ECO:0000259" key="7">
    <source>
        <dbReference type="Pfam" id="PF07637"/>
    </source>
</evidence>
<reference evidence="9" key="1">
    <citation type="submission" date="2011-02" db="EMBL/GenBank/DDBJ databases">
        <title>The complete genome of Planctomyces brasiliensis DSM 5305.</title>
        <authorList>
            <person name="Lucas S."/>
            <person name="Copeland A."/>
            <person name="Lapidus A."/>
            <person name="Bruce D."/>
            <person name="Goodwin L."/>
            <person name="Pitluck S."/>
            <person name="Kyrpides N."/>
            <person name="Mavromatis K."/>
            <person name="Pagani I."/>
            <person name="Ivanova N."/>
            <person name="Ovchinnikova G."/>
            <person name="Lu M."/>
            <person name="Detter J.C."/>
            <person name="Han C."/>
            <person name="Land M."/>
            <person name="Hauser L."/>
            <person name="Markowitz V."/>
            <person name="Cheng J.-F."/>
            <person name="Hugenholtz P."/>
            <person name="Woyke T."/>
            <person name="Wu D."/>
            <person name="Tindall B."/>
            <person name="Pomrenke H.G."/>
            <person name="Brambilla E."/>
            <person name="Klenk H.-P."/>
            <person name="Eisen J.A."/>
        </authorList>
    </citation>
    <scope>NUCLEOTIDE SEQUENCE [LARGE SCALE GENOMIC DNA]</scope>
    <source>
        <strain evidence="9">ATCC 49424 / DSM 5305 / JCM 21570 / NBRC 103401 / IFAM 1448</strain>
    </source>
</reference>
<evidence type="ECO:0000259" key="5">
    <source>
        <dbReference type="Pfam" id="PF07631"/>
    </source>
</evidence>
<evidence type="ECO:0000259" key="6">
    <source>
        <dbReference type="Pfam" id="PF07635"/>
    </source>
</evidence>
<dbReference type="InterPro" id="IPR011429">
    <property type="entry name" value="Cyt_c_Planctomycete-type"/>
</dbReference>
<evidence type="ECO:0000259" key="4">
    <source>
        <dbReference type="Pfam" id="PF07627"/>
    </source>
</evidence>
<feature type="domain" description="DUF1595" evidence="7">
    <location>
        <begin position="487"/>
        <end position="548"/>
    </location>
</feature>
<evidence type="ECO:0000313" key="9">
    <source>
        <dbReference type="Proteomes" id="UP000006860"/>
    </source>
</evidence>
<accession>F0SH58</accession>
<dbReference type="Pfam" id="PF07635">
    <property type="entry name" value="PSCyt1"/>
    <property type="match status" value="1"/>
</dbReference>
<dbReference type="KEGG" id="pbs:Plabr_3002"/>
<gene>
    <name evidence="8" type="ordered locus">Plabr_3002</name>
</gene>
<feature type="domain" description="DUF1587" evidence="3">
    <location>
        <begin position="131"/>
        <end position="192"/>
    </location>
</feature>
<keyword evidence="9" id="KW-1185">Reference proteome</keyword>
<protein>
    <recommendedName>
        <fullName evidence="10">Cytochrome c domain-containing protein</fullName>
    </recommendedName>
</protein>
<evidence type="ECO:0000256" key="1">
    <source>
        <dbReference type="SAM" id="SignalP"/>
    </source>
</evidence>
<name>F0SH58_RUBBR</name>
<dbReference type="InterPro" id="IPR011478">
    <property type="entry name" value="DUF1585"/>
</dbReference>
<evidence type="ECO:0000259" key="3">
    <source>
        <dbReference type="Pfam" id="PF07626"/>
    </source>
</evidence>
<evidence type="ECO:0008006" key="10">
    <source>
        <dbReference type="Google" id="ProtNLM"/>
    </source>
</evidence>
<dbReference type="Pfam" id="PF07637">
    <property type="entry name" value="PSD5"/>
    <property type="match status" value="1"/>
</dbReference>
<dbReference type="Pfam" id="PF07624">
    <property type="entry name" value="PSD2"/>
    <property type="match status" value="1"/>
</dbReference>
<feature type="signal peptide" evidence="1">
    <location>
        <begin position="1"/>
        <end position="23"/>
    </location>
</feature>
<dbReference type="RefSeq" id="WP_013629320.1">
    <property type="nucleotide sequence ID" value="NC_015174.1"/>
</dbReference>
<dbReference type="InterPro" id="IPR013043">
    <property type="entry name" value="DUF1595"/>
</dbReference>
<dbReference type="HOGENOM" id="CLU_007458_0_0_0"/>
<dbReference type="AlphaFoldDB" id="F0SH58"/>
<feature type="chain" id="PRO_5003256956" description="Cytochrome c domain-containing protein" evidence="1">
    <location>
        <begin position="24"/>
        <end position="906"/>
    </location>
</feature>
<dbReference type="Pfam" id="PF07631">
    <property type="entry name" value="PSD4"/>
    <property type="match status" value="1"/>
</dbReference>
<feature type="domain" description="DUF1592" evidence="5">
    <location>
        <begin position="558"/>
        <end position="685"/>
    </location>
</feature>
<dbReference type="Pfam" id="PF07626">
    <property type="entry name" value="PSD3"/>
    <property type="match status" value="1"/>
</dbReference>
<feature type="domain" description="Cytochrome C Planctomycete-type" evidence="6">
    <location>
        <begin position="47"/>
        <end position="94"/>
    </location>
</feature>
<dbReference type="EMBL" id="CP002546">
    <property type="protein sequence ID" value="ADY60599.1"/>
    <property type="molecule type" value="Genomic_DNA"/>
</dbReference>
<dbReference type="InterPro" id="IPR013039">
    <property type="entry name" value="DUF1588"/>
</dbReference>
<dbReference type="InterPro" id="IPR013042">
    <property type="entry name" value="DUF1592"/>
</dbReference>
<dbReference type="Pfam" id="PF07627">
    <property type="entry name" value="PSCyt3"/>
    <property type="match status" value="1"/>
</dbReference>
<dbReference type="STRING" id="756272.Plabr_3002"/>
<evidence type="ECO:0000313" key="8">
    <source>
        <dbReference type="EMBL" id="ADY60599.1"/>
    </source>
</evidence>
<keyword evidence="1" id="KW-0732">Signal</keyword>
<dbReference type="InterPro" id="IPR013036">
    <property type="entry name" value="DUF1587"/>
</dbReference>